<dbReference type="RefSeq" id="WP_310898278.1">
    <property type="nucleotide sequence ID" value="NZ_JAMQOM010000026.1"/>
</dbReference>
<organism evidence="1 2">
    <name type="scientific">Haloarcula terrestris</name>
    <dbReference type="NCBI Taxonomy" id="2950533"/>
    <lineage>
        <taxon>Archaea</taxon>
        <taxon>Methanobacteriati</taxon>
        <taxon>Methanobacteriota</taxon>
        <taxon>Stenosarchaea group</taxon>
        <taxon>Halobacteria</taxon>
        <taxon>Halobacteriales</taxon>
        <taxon>Haloarculaceae</taxon>
        <taxon>Haloarcula</taxon>
    </lineage>
</organism>
<keyword evidence="2" id="KW-1185">Reference proteome</keyword>
<dbReference type="AlphaFoldDB" id="A0AAE4F3T9"/>
<dbReference type="EMBL" id="JAMQOM010000026">
    <property type="protein sequence ID" value="MDS0223801.1"/>
    <property type="molecule type" value="Genomic_DNA"/>
</dbReference>
<gene>
    <name evidence="1" type="ORF">NDI54_20955</name>
</gene>
<protein>
    <submittedName>
        <fullName evidence="1">Uncharacterized protein</fullName>
    </submittedName>
</protein>
<dbReference type="Proteomes" id="UP001253439">
    <property type="component" value="Unassembled WGS sequence"/>
</dbReference>
<name>A0AAE4F3T9_9EURY</name>
<proteinExistence type="predicted"/>
<sequence>MDSDVPDIDSVSAELKDAGTGNIELQGIRSDVDLRVAPIREPGVDIDVTIEFTVFEIGTVTLSLPEDDALALIDSIEQALEVDGFDELY</sequence>
<accession>A0AAE4F3T9</accession>
<comment type="caution">
    <text evidence="1">The sequence shown here is derived from an EMBL/GenBank/DDBJ whole genome shotgun (WGS) entry which is preliminary data.</text>
</comment>
<reference evidence="1 2" key="1">
    <citation type="submission" date="2022-06" db="EMBL/GenBank/DDBJ databases">
        <title>Haloarcula sp. a new haloarchaeum isolate from saline soil.</title>
        <authorList>
            <person name="Strakova D."/>
            <person name="Galisteo C."/>
            <person name="Sanchez-Porro C."/>
            <person name="Ventosa A."/>
        </authorList>
    </citation>
    <scope>NUCLEOTIDE SEQUENCE [LARGE SCALE GENOMIC DNA]</scope>
    <source>
        <strain evidence="1 2">S1AR25-5A</strain>
    </source>
</reference>
<evidence type="ECO:0000313" key="1">
    <source>
        <dbReference type="EMBL" id="MDS0223801.1"/>
    </source>
</evidence>
<evidence type="ECO:0000313" key="2">
    <source>
        <dbReference type="Proteomes" id="UP001253439"/>
    </source>
</evidence>